<feature type="compositionally biased region" description="Acidic residues" evidence="1">
    <location>
        <begin position="490"/>
        <end position="505"/>
    </location>
</feature>
<feature type="region of interest" description="Disordered" evidence="1">
    <location>
        <begin position="839"/>
        <end position="891"/>
    </location>
</feature>
<dbReference type="EMBL" id="VYZH01002830">
    <property type="protein sequence ID" value="NWS45993.1"/>
    <property type="molecule type" value="Genomic_DNA"/>
</dbReference>
<dbReference type="GO" id="GO:0001917">
    <property type="term" value="C:photoreceptor inner segment"/>
    <property type="evidence" value="ECO:0007669"/>
    <property type="project" value="TreeGrafter"/>
</dbReference>
<evidence type="ECO:0000313" key="3">
    <source>
        <dbReference type="Proteomes" id="UP000562415"/>
    </source>
</evidence>
<dbReference type="InterPro" id="IPR029352">
    <property type="entry name" value="PCARE"/>
</dbReference>
<feature type="region of interest" description="Disordered" evidence="1">
    <location>
        <begin position="486"/>
        <end position="537"/>
    </location>
</feature>
<feature type="compositionally biased region" description="Pro residues" evidence="1">
    <location>
        <begin position="1060"/>
        <end position="1089"/>
    </location>
</feature>
<dbReference type="PANTHER" id="PTHR22017">
    <property type="entry name" value="PHOTORECEPTOR CILIUM ACTIN REGULATOR"/>
    <property type="match status" value="1"/>
</dbReference>
<feature type="region of interest" description="Disordered" evidence="1">
    <location>
        <begin position="574"/>
        <end position="612"/>
    </location>
</feature>
<feature type="compositionally biased region" description="Polar residues" evidence="1">
    <location>
        <begin position="969"/>
        <end position="982"/>
    </location>
</feature>
<dbReference type="GO" id="GO:0001750">
    <property type="term" value="C:photoreceptor outer segment"/>
    <property type="evidence" value="ECO:0007669"/>
    <property type="project" value="TreeGrafter"/>
</dbReference>
<feature type="non-terminal residue" evidence="2">
    <location>
        <position position="1"/>
    </location>
</feature>
<dbReference type="OrthoDB" id="8954214at2759"/>
<feature type="compositionally biased region" description="Low complexity" evidence="1">
    <location>
        <begin position="1148"/>
        <end position="1158"/>
    </location>
</feature>
<comment type="caution">
    <text evidence="2">The sequence shown here is derived from an EMBL/GenBank/DDBJ whole genome shotgun (WGS) entry which is preliminary data.</text>
</comment>
<reference evidence="2 3" key="1">
    <citation type="submission" date="2019-09" db="EMBL/GenBank/DDBJ databases">
        <title>Bird 10,000 Genomes (B10K) Project - Family phase.</title>
        <authorList>
            <person name="Zhang G."/>
        </authorList>
    </citation>
    <scope>NUCLEOTIDE SEQUENCE [LARGE SCALE GENOMIC DNA]</scope>
    <source>
        <strain evidence="2">B10K-DU-017-47</strain>
    </source>
</reference>
<dbReference type="Proteomes" id="UP000562415">
    <property type="component" value="Unassembled WGS sequence"/>
</dbReference>
<feature type="region of interest" description="Disordered" evidence="1">
    <location>
        <begin position="1236"/>
        <end position="1294"/>
    </location>
</feature>
<feature type="non-terminal residue" evidence="2">
    <location>
        <position position="1294"/>
    </location>
</feature>
<keyword evidence="3" id="KW-1185">Reference proteome</keyword>
<feature type="compositionally biased region" description="Basic and acidic residues" evidence="1">
    <location>
        <begin position="600"/>
        <end position="610"/>
    </location>
</feature>
<feature type="compositionally biased region" description="Basic and acidic residues" evidence="1">
    <location>
        <begin position="1000"/>
        <end position="1010"/>
    </location>
</feature>
<feature type="compositionally biased region" description="Polar residues" evidence="1">
    <location>
        <begin position="578"/>
        <end position="592"/>
    </location>
</feature>
<dbReference type="GO" id="GO:0035845">
    <property type="term" value="P:photoreceptor cell outer segment organization"/>
    <property type="evidence" value="ECO:0007669"/>
    <property type="project" value="TreeGrafter"/>
</dbReference>
<dbReference type="PANTHER" id="PTHR22017:SF0">
    <property type="entry name" value="PHOTORECEPTOR CILIUM ACTIN REGULATOR"/>
    <property type="match status" value="1"/>
</dbReference>
<protein>
    <submittedName>
        <fullName evidence="2">PCARE regulator</fullName>
    </submittedName>
</protein>
<sequence>MGCTPSHSEIANTIARSGLRALNTPKSILHIDPRDKGIPLLVKGSSCYNIDEFHHPEIQGKDYLREKEAKLPEQDKNYNLQLSSKAHPDPQISKEDKKIQRTATDAETVMSELIESQKHITEAIQIRKQSSCESEASAFIWDDKNESIVKQIPKKGKKQKNHKLAKQGRPSKVKEKSLLALCETEKKVDFPELLVKAHQSAYAYLNPNLSKYETILHMASQATQTQLFLQQMVSFLLLHYDEINQLLEEITNDGENLLRDVGGNLAWPAEKGDLKEHPDLLQQLLQYTVNKMQLLSGTLASLTSDALQETCNYLQSAANNLEGKLKAKQSFDERLLRTVRLLEASTVGSSQSHGDDRTLYSEDSGIGVDNESLKEFSALSQHGAQASCDSCTHEYLSQKHARTVEHTHNGTVSPSTATSRGYVLERHFKDTVYSSMQSKEATFCQDGVPEGISTMPQYENLSKSHSYNSFQSDSTQEGEHFKICESTDFPSEDDDEESTLGEDDNTSSSEMGKDALPRRSLSSPAVTDNTHRQSIKRTENVETEEIILKMKDAISEKIKFVPAKSRCKEWIEDDSGRAVQTTRPSTAMGSQKTVRKQRRSRSEESLRSQAEDPTLLELQRTQKELSKRLEMFYGKDTDNNAEPWKSRTALCLQDEQNTPRSSSKLKACLSKNFSILPNQDKVPLFMVDQNPAHQPDEEKGKKPLTAAVPTQETSGGNEKEPPGAQMLSGSSCAPRQSVKKLIETFSPVDNLVKDAHLRSLGPIKCIRKFGLPVIPPTIPFQRGLAPLNLKHRISPVEDTNPSNTSGVSSCFPNAFPPAPVTELSKKYIKEEIDVDIENLPPPPPEMLMDTHSDLSEPEETARREGNSSEDAKKLTKTEFHATKRSQVSPKMKASLQSIDLLPNKNISGPSVIANKGLRNTRAGDEKVQKYSLELNPTNMHIPSQEEILATQRKEAADLYRQTHKIIPLQNPSGVSKPHTNSSESKEPDSPATSVQYQKHGSPDSLRRNEKGSVFARRFSPTRTPSPPTEKRVFSPPAHHRHTPQPSSNPQLSSPTMQRKPSPPSSPRVPSPPLQKKLPSPPPQRKPLSPPVGHKQSSPTPHRLLGSPAYRRDVSPPSLLTTPSPPTSPSRSCKGPRAGLDAGDEHQLSSSKRSSNVRSIFCPATSSLFEARPPLVPTKPAAELTSQPEASPLSQKSNLLFRQPGDRARKLSLSAANPQPFVRRSYSDRRPGVQFRLPAPVTAGSEPALNQASLEESPRKASDSWNSPCGPEIKESNRSASHPELYIVGQGLQRD</sequence>
<organism evidence="2 3">
    <name type="scientific">Probosciger aterrimus</name>
    <name type="common">Palm cockatoo</name>
    <dbReference type="NCBI Taxonomy" id="141839"/>
    <lineage>
        <taxon>Eukaryota</taxon>
        <taxon>Metazoa</taxon>
        <taxon>Chordata</taxon>
        <taxon>Craniata</taxon>
        <taxon>Vertebrata</taxon>
        <taxon>Euteleostomi</taxon>
        <taxon>Archelosauria</taxon>
        <taxon>Archosauria</taxon>
        <taxon>Dinosauria</taxon>
        <taxon>Saurischia</taxon>
        <taxon>Theropoda</taxon>
        <taxon>Coelurosauria</taxon>
        <taxon>Aves</taxon>
        <taxon>Neognathae</taxon>
        <taxon>Neoaves</taxon>
        <taxon>Telluraves</taxon>
        <taxon>Australaves</taxon>
        <taxon>Psittaciformes</taxon>
        <taxon>Cacatuidae</taxon>
        <taxon>Probosciger</taxon>
    </lineage>
</organism>
<feature type="compositionally biased region" description="Polar residues" evidence="1">
    <location>
        <begin position="1183"/>
        <end position="1199"/>
    </location>
</feature>
<dbReference type="GO" id="GO:1903546">
    <property type="term" value="P:protein localization to photoreceptor outer segment"/>
    <property type="evidence" value="ECO:0007669"/>
    <property type="project" value="TreeGrafter"/>
</dbReference>
<feature type="compositionally biased region" description="Low complexity" evidence="1">
    <location>
        <begin position="1043"/>
        <end position="1054"/>
    </location>
</feature>
<name>A0A7K5FMX9_PROAR</name>
<evidence type="ECO:0000256" key="1">
    <source>
        <dbReference type="SAM" id="MobiDB-lite"/>
    </source>
</evidence>
<feature type="region of interest" description="Disordered" evidence="1">
    <location>
        <begin position="690"/>
        <end position="731"/>
    </location>
</feature>
<evidence type="ECO:0000313" key="2">
    <source>
        <dbReference type="EMBL" id="NWS45993.1"/>
    </source>
</evidence>
<gene>
    <name evidence="2" type="primary">Pcare</name>
    <name evidence="2" type="ORF">PROATE_R06788</name>
</gene>
<proteinExistence type="predicted"/>
<feature type="region of interest" description="Disordered" evidence="1">
    <location>
        <begin position="964"/>
        <end position="1216"/>
    </location>
</feature>
<feature type="compositionally biased region" description="Basic and acidic residues" evidence="1">
    <location>
        <begin position="848"/>
        <end position="881"/>
    </location>
</feature>
<dbReference type="Pfam" id="PF15449">
    <property type="entry name" value="Retinal"/>
    <property type="match status" value="1"/>
</dbReference>
<accession>A0A7K5FMX9</accession>